<dbReference type="Proteomes" id="UP000002945">
    <property type="component" value="Unassembled WGS sequence"/>
</dbReference>
<evidence type="ECO:0000313" key="3">
    <source>
        <dbReference type="Proteomes" id="UP000002945"/>
    </source>
</evidence>
<dbReference type="HOGENOM" id="CLU_145489_0_0_10"/>
<sequence length="139" mass="15930">MKKILFLALVAGLTLFSSCSVDDNTADFQFEFIPIETVEMPEEFNFGDTHTISVTYKRPSTCHSFSNFQYLQETGNVRTIAVVNFVTSGNDCEALEDDFKTETFSFSVLDDEPYTFRFWQGKDDNGQDMYLIYEVSVNN</sequence>
<dbReference type="eggNOG" id="ENOG5032Y35">
    <property type="taxonomic scope" value="Bacteria"/>
</dbReference>
<evidence type="ECO:0008006" key="4">
    <source>
        <dbReference type="Google" id="ProtNLM"/>
    </source>
</evidence>
<keyword evidence="1" id="KW-0732">Signal</keyword>
<dbReference type="AlphaFoldDB" id="A9DT51"/>
<dbReference type="EMBL" id="ABIB01000003">
    <property type="protein sequence ID" value="EDP97025.1"/>
    <property type="molecule type" value="Genomic_DNA"/>
</dbReference>
<evidence type="ECO:0000256" key="1">
    <source>
        <dbReference type="SAM" id="SignalP"/>
    </source>
</evidence>
<accession>A9DT51</accession>
<dbReference type="OrthoDB" id="893802at2"/>
<dbReference type="PROSITE" id="PS51257">
    <property type="entry name" value="PROKAR_LIPOPROTEIN"/>
    <property type="match status" value="1"/>
</dbReference>
<name>A9DT51_9FLAO</name>
<comment type="caution">
    <text evidence="2">The sequence shown here is derived from an EMBL/GenBank/DDBJ whole genome shotgun (WGS) entry which is preliminary data.</text>
</comment>
<keyword evidence="3" id="KW-1185">Reference proteome</keyword>
<organism evidence="2 3">
    <name type="scientific">Kordia algicida OT-1</name>
    <dbReference type="NCBI Taxonomy" id="391587"/>
    <lineage>
        <taxon>Bacteria</taxon>
        <taxon>Pseudomonadati</taxon>
        <taxon>Bacteroidota</taxon>
        <taxon>Flavobacteriia</taxon>
        <taxon>Flavobacteriales</taxon>
        <taxon>Flavobacteriaceae</taxon>
        <taxon>Kordia</taxon>
    </lineage>
</organism>
<reference evidence="2 3" key="1">
    <citation type="journal article" date="2011" name="J. Bacteriol.">
        <title>Genome sequence of the algicidal bacterium Kordia algicida OT-1.</title>
        <authorList>
            <person name="Lee H.S."/>
            <person name="Kang S.G."/>
            <person name="Kwon K.K."/>
            <person name="Lee J.H."/>
            <person name="Kim S.J."/>
        </authorList>
    </citation>
    <scope>NUCLEOTIDE SEQUENCE [LARGE SCALE GENOMIC DNA]</scope>
    <source>
        <strain evidence="2 3">OT-1</strain>
    </source>
</reference>
<dbReference type="RefSeq" id="WP_007096078.1">
    <property type="nucleotide sequence ID" value="NZ_CP142125.1"/>
</dbReference>
<proteinExistence type="predicted"/>
<dbReference type="STRING" id="391587.KAOT1_17718"/>
<feature type="chain" id="PRO_5002734245" description="Lipoprotein" evidence="1">
    <location>
        <begin position="23"/>
        <end position="139"/>
    </location>
</feature>
<evidence type="ECO:0000313" key="2">
    <source>
        <dbReference type="EMBL" id="EDP97025.1"/>
    </source>
</evidence>
<protein>
    <recommendedName>
        <fullName evidence="4">Lipoprotein</fullName>
    </recommendedName>
</protein>
<gene>
    <name evidence="2" type="ORF">KAOT1_17718</name>
</gene>
<feature type="signal peptide" evidence="1">
    <location>
        <begin position="1"/>
        <end position="22"/>
    </location>
</feature>